<evidence type="ECO:0000259" key="3">
    <source>
        <dbReference type="Pfam" id="PF00149"/>
    </source>
</evidence>
<dbReference type="SUPFAM" id="SSF56300">
    <property type="entry name" value="Metallo-dependent phosphatases"/>
    <property type="match status" value="1"/>
</dbReference>
<dbReference type="PANTHER" id="PTHR22953:SF153">
    <property type="entry name" value="PURPLE ACID PHOSPHATASE"/>
    <property type="match status" value="1"/>
</dbReference>
<dbReference type="InterPro" id="IPR026444">
    <property type="entry name" value="Secre_tail"/>
</dbReference>
<evidence type="ECO:0000256" key="2">
    <source>
        <dbReference type="SAM" id="SignalP"/>
    </source>
</evidence>
<dbReference type="InterPro" id="IPR039331">
    <property type="entry name" value="PAPs-like"/>
</dbReference>
<dbReference type="InterPro" id="IPR013783">
    <property type="entry name" value="Ig-like_fold"/>
</dbReference>
<reference evidence="6" key="1">
    <citation type="submission" date="2022-09" db="EMBL/GenBank/DDBJ databases">
        <title>Aureispira anguillicida sp. nov., isolated from Leptocephalus of Japanese eel Anguilla japonica.</title>
        <authorList>
            <person name="Yuasa K."/>
            <person name="Mekata T."/>
            <person name="Ikunari K."/>
        </authorList>
    </citation>
    <scope>NUCLEOTIDE SEQUENCE</scope>
    <source>
        <strain evidence="6">EL160426</strain>
    </source>
</reference>
<dbReference type="InterPro" id="IPR004843">
    <property type="entry name" value="Calcineurin-like_PHP"/>
</dbReference>
<dbReference type="InterPro" id="IPR029052">
    <property type="entry name" value="Metallo-depent_PP-like"/>
</dbReference>
<dbReference type="RefSeq" id="WP_264790706.1">
    <property type="nucleotide sequence ID" value="NZ_AP026867.1"/>
</dbReference>
<dbReference type="GO" id="GO:0003993">
    <property type="term" value="F:acid phosphatase activity"/>
    <property type="evidence" value="ECO:0007669"/>
    <property type="project" value="InterPro"/>
</dbReference>
<protein>
    <submittedName>
        <fullName evidence="6">Ig-like domain-containing protein</fullName>
    </submittedName>
</protein>
<dbReference type="SUPFAM" id="SSF49363">
    <property type="entry name" value="Purple acid phosphatase, N-terminal domain"/>
    <property type="match status" value="1"/>
</dbReference>
<dbReference type="NCBIfam" id="TIGR04183">
    <property type="entry name" value="Por_Secre_tail"/>
    <property type="match status" value="1"/>
</dbReference>
<dbReference type="Pfam" id="PF17957">
    <property type="entry name" value="Big_7"/>
    <property type="match status" value="1"/>
</dbReference>
<dbReference type="KEGG" id="aup:AsAng_0063480"/>
<feature type="domain" description="Purple acid phosphatase N-terminal" evidence="4">
    <location>
        <begin position="30"/>
        <end position="113"/>
    </location>
</feature>
<keyword evidence="1 2" id="KW-0732">Signal</keyword>
<dbReference type="PANTHER" id="PTHR22953">
    <property type="entry name" value="ACID PHOSPHATASE RELATED"/>
    <property type="match status" value="1"/>
</dbReference>
<accession>A0A916DVW2</accession>
<feature type="domain" description="Secretion system C-terminal sorting" evidence="5">
    <location>
        <begin position="1028"/>
        <end position="1103"/>
    </location>
</feature>
<gene>
    <name evidence="6" type="ORF">AsAng_0063480</name>
</gene>
<evidence type="ECO:0000256" key="1">
    <source>
        <dbReference type="ARBA" id="ARBA00022729"/>
    </source>
</evidence>
<organism evidence="6 7">
    <name type="scientific">Aureispira anguillae</name>
    <dbReference type="NCBI Taxonomy" id="2864201"/>
    <lineage>
        <taxon>Bacteria</taxon>
        <taxon>Pseudomonadati</taxon>
        <taxon>Bacteroidota</taxon>
        <taxon>Saprospiria</taxon>
        <taxon>Saprospirales</taxon>
        <taxon>Saprospiraceae</taxon>
        <taxon>Aureispira</taxon>
    </lineage>
</organism>
<proteinExistence type="predicted"/>
<dbReference type="InterPro" id="IPR015914">
    <property type="entry name" value="PAPs_N"/>
</dbReference>
<dbReference type="Gene3D" id="3.60.21.10">
    <property type="match status" value="1"/>
</dbReference>
<dbReference type="InterPro" id="IPR008963">
    <property type="entry name" value="Purple_acid_Pase-like_N"/>
</dbReference>
<evidence type="ECO:0000313" key="7">
    <source>
        <dbReference type="Proteomes" id="UP001060919"/>
    </source>
</evidence>
<dbReference type="Gene3D" id="2.60.40.10">
    <property type="entry name" value="Immunoglobulins"/>
    <property type="match status" value="1"/>
</dbReference>
<dbReference type="EMBL" id="AP026867">
    <property type="protein sequence ID" value="BDS15564.1"/>
    <property type="molecule type" value="Genomic_DNA"/>
</dbReference>
<feature type="domain" description="Calcineurin-like phosphoesterase" evidence="3">
    <location>
        <begin position="141"/>
        <end position="293"/>
    </location>
</feature>
<dbReference type="AlphaFoldDB" id="A0A916DVW2"/>
<dbReference type="Pfam" id="PF16656">
    <property type="entry name" value="Pur_ac_phosph_N"/>
    <property type="match status" value="1"/>
</dbReference>
<dbReference type="GO" id="GO:0046872">
    <property type="term" value="F:metal ion binding"/>
    <property type="evidence" value="ECO:0007669"/>
    <property type="project" value="InterPro"/>
</dbReference>
<evidence type="ECO:0000259" key="4">
    <source>
        <dbReference type="Pfam" id="PF16656"/>
    </source>
</evidence>
<keyword evidence="7" id="KW-1185">Reference proteome</keyword>
<evidence type="ECO:0000313" key="6">
    <source>
        <dbReference type="EMBL" id="BDS15564.1"/>
    </source>
</evidence>
<dbReference type="Gene3D" id="2.60.40.380">
    <property type="entry name" value="Purple acid phosphatase-like, N-terminal"/>
    <property type="match status" value="1"/>
</dbReference>
<name>A0A916DVW2_9BACT</name>
<feature type="chain" id="PRO_5037068809" evidence="2">
    <location>
        <begin position="20"/>
        <end position="1105"/>
    </location>
</feature>
<dbReference type="Proteomes" id="UP001060919">
    <property type="component" value="Chromosome"/>
</dbReference>
<dbReference type="Pfam" id="PF18962">
    <property type="entry name" value="Por_Secre_tail"/>
    <property type="match status" value="1"/>
</dbReference>
<evidence type="ECO:0000259" key="5">
    <source>
        <dbReference type="Pfam" id="PF18962"/>
    </source>
</evidence>
<sequence length="1105" mass="119716">MRTIITCLFLCYFSMNLLATTNKYRCIIRDNPSTTMTIGWNQVDGSNPMVYYDVIDHGTTTASYAFSHGVDRTTSRKGMDNQFARLTGLLPNTVYYFVIADNNSVSARFSFKTSPDIPTERLSFIAGGDSRNNRPARQNANQIVAKTRANAVMFGGDMTDNDSNGEWSDWFDDWQLTTAADGRMTPIIATRGNHEIFNSSISELFDTPNNSVYYAVTFGGDLYRAYTLNTMISVSGSQKTWLQNDLQANQQVCWKSVQYHHPMRPHVSSKAERNDMVNHWAPLFENYGVNYVVECDAHTVKTTYPIRTSSAPGSDEGFIRDDINGVVYVGEGCWGAPLRSNNDSKSWTKSGGSFNQVKWIFVSSDTIEIRTVRTDNANLVGSLADSNRFSMPTNIDVWTPAPGEDVVYIVKREGYPEAALTNPLDGQLFMSIQPILLEATASDSDGVVTQVNFYANGNWVGVDSTAPYSFLWTPPTSGQYVINAQAMDNDGKVTRSNNAVIDVYGNSVTTTSLVSQSSDDAEERISGNLSLTSSDLELVDDTGTGNLDQVIGIRFSAVNVPAGATITRAYIQFTADEIDTTTTNLTIKVEDTIQAATFVNTPNNITNRTTFGNISWGSIPAWNNVGAATANERTSDLTTLVQHIVNKGGWTLGNAMAFVLSGTGRRVAESFDGTGPAQLVIEYQNTGPAIGMVNVAINASTDDAEESFFGTTGTGSSDLELVNDGTNQKVGLRFNGLRIPPGATITNAYIQFTADETSSGGTALDIFIQDDVNPLTFSTAFNDISSRPTATGSVSWSPAPWTVVGAAGLDQRTPSLTTLVQQIVNKPAWASGNSMAFIIRGSGERTAEAIDGDVNGAARLVVHYTFAAPPPINPVLLDVGFCPGSMATLDGGSGFVHYYWDGNTSLGQGQQITTNTARTYILRAMDAWGQVTSDTALVTAYTAPSPVLGPDQNLNGGTVTFSTVLGYNSYWWNTGDTTPSITISTGGTYSVTVTDTNGCVGVDTVVAIPTILSSIHNKEVFLASKVQLYPNPAVNYVRLEMDLPEIHTIATVELYNALGQLVHQQVYDRNSETEIDLTNIEAGLYWVQVATSNDIILTQTLIIKK</sequence>
<feature type="signal peptide" evidence="2">
    <location>
        <begin position="1"/>
        <end position="19"/>
    </location>
</feature>
<dbReference type="Pfam" id="PF00149">
    <property type="entry name" value="Metallophos"/>
    <property type="match status" value="1"/>
</dbReference>